<accession>A0AAF1K6Y7</accession>
<reference evidence="3" key="2">
    <citation type="journal article" date="2021" name="Syst. Appl. Microbiol.">
        <title>Roseomonas hellenica sp. nov., isolated from roots of wild-growing Alkanna tinctoria.</title>
        <authorList>
            <person name="Rat A."/>
            <person name="Naranjo H.D."/>
            <person name="Lebbe L."/>
            <person name="Cnockaert M."/>
            <person name="Krigas N."/>
            <person name="Grigoriadou K."/>
            <person name="Maloupa E."/>
            <person name="Willems A."/>
        </authorList>
    </citation>
    <scope>NUCLEOTIDE SEQUENCE</scope>
    <source>
        <strain evidence="3">LMG 28251</strain>
    </source>
</reference>
<keyword evidence="1" id="KW-0732">Signal</keyword>
<sequence length="146" mass="15221">MRLVLATALAALIAAPAMAQPRGAQPEGTDLIDHVRTVSDLARVCDPPWGGVPRLEAIAYCQGFLTGAGQYHALLYPTGGRGRPLYCVPTPGPTIAEAGVAFAAWARTNANRSTEPALDGVLRWAQATYPCGTPARTPAQGRGGRS</sequence>
<feature type="signal peptide" evidence="1">
    <location>
        <begin position="1"/>
        <end position="19"/>
    </location>
</feature>
<dbReference type="EMBL" id="JAAEDH010000040">
    <property type="protein sequence ID" value="MBR0657528.1"/>
    <property type="molecule type" value="Genomic_DNA"/>
</dbReference>
<evidence type="ECO:0000313" key="3">
    <source>
        <dbReference type="EMBL" id="MBR0657528.1"/>
    </source>
</evidence>
<comment type="caution">
    <text evidence="3">The sequence shown here is derived from an EMBL/GenBank/DDBJ whole genome shotgun (WGS) entry which is preliminary data.</text>
</comment>
<keyword evidence="4" id="KW-1185">Reference proteome</keyword>
<dbReference type="RefSeq" id="WP_211876390.1">
    <property type="nucleotide sequence ID" value="NZ_JAAEDH010000040.1"/>
</dbReference>
<evidence type="ECO:0000259" key="2">
    <source>
        <dbReference type="Pfam" id="PF18602"/>
    </source>
</evidence>
<dbReference type="Proteomes" id="UP001196068">
    <property type="component" value="Unassembled WGS sequence"/>
</dbReference>
<name>A0AAF1K6Y7_9PROT</name>
<feature type="domain" description="Rap1a immunity protein" evidence="2">
    <location>
        <begin position="37"/>
        <end position="131"/>
    </location>
</feature>
<feature type="chain" id="PRO_5042191581" description="Rap1a immunity protein domain-containing protein" evidence="1">
    <location>
        <begin position="20"/>
        <end position="146"/>
    </location>
</feature>
<evidence type="ECO:0000313" key="4">
    <source>
        <dbReference type="Proteomes" id="UP001196068"/>
    </source>
</evidence>
<organism evidence="3 4">
    <name type="scientific">Plastoroseomonas arctica</name>
    <dbReference type="NCBI Taxonomy" id="1509237"/>
    <lineage>
        <taxon>Bacteria</taxon>
        <taxon>Pseudomonadati</taxon>
        <taxon>Pseudomonadota</taxon>
        <taxon>Alphaproteobacteria</taxon>
        <taxon>Acetobacterales</taxon>
        <taxon>Acetobacteraceae</taxon>
        <taxon>Plastoroseomonas</taxon>
    </lineage>
</organism>
<proteinExistence type="predicted"/>
<protein>
    <recommendedName>
        <fullName evidence="2">Rap1a immunity protein domain-containing protein</fullName>
    </recommendedName>
</protein>
<reference evidence="3" key="1">
    <citation type="submission" date="2020-01" db="EMBL/GenBank/DDBJ databases">
        <authorList>
            <person name="Rat A."/>
        </authorList>
    </citation>
    <scope>NUCLEOTIDE SEQUENCE</scope>
    <source>
        <strain evidence="3">LMG 28251</strain>
    </source>
</reference>
<dbReference type="AlphaFoldDB" id="A0AAF1K6Y7"/>
<evidence type="ECO:0000256" key="1">
    <source>
        <dbReference type="SAM" id="SignalP"/>
    </source>
</evidence>
<dbReference type="Pfam" id="PF18602">
    <property type="entry name" value="Rap1a"/>
    <property type="match status" value="1"/>
</dbReference>
<gene>
    <name evidence="3" type="ORF">GXW79_20805</name>
</gene>
<dbReference type="InterPro" id="IPR041238">
    <property type="entry name" value="Rap1a"/>
</dbReference>